<name>A0A239JF21_EKHLU</name>
<accession>A0A239JF21</accession>
<dbReference type="RefSeq" id="WP_089356853.1">
    <property type="nucleotide sequence ID" value="NZ_FZPD01000003.1"/>
</dbReference>
<evidence type="ECO:0008006" key="3">
    <source>
        <dbReference type="Google" id="ProtNLM"/>
    </source>
</evidence>
<dbReference type="EMBL" id="FZPD01000003">
    <property type="protein sequence ID" value="SNT04521.1"/>
    <property type="molecule type" value="Genomic_DNA"/>
</dbReference>
<keyword evidence="2" id="KW-1185">Reference proteome</keyword>
<gene>
    <name evidence="1" type="ORF">SAMN05421640_2143</name>
</gene>
<organism evidence="1 2">
    <name type="scientific">Ekhidna lutea</name>
    <dbReference type="NCBI Taxonomy" id="447679"/>
    <lineage>
        <taxon>Bacteria</taxon>
        <taxon>Pseudomonadati</taxon>
        <taxon>Bacteroidota</taxon>
        <taxon>Cytophagia</taxon>
        <taxon>Cytophagales</taxon>
        <taxon>Reichenbachiellaceae</taxon>
        <taxon>Ekhidna</taxon>
    </lineage>
</organism>
<dbReference type="Proteomes" id="UP000198393">
    <property type="component" value="Unassembled WGS sequence"/>
</dbReference>
<dbReference type="OrthoDB" id="6118633at2"/>
<dbReference type="AlphaFoldDB" id="A0A239JF21"/>
<proteinExistence type="predicted"/>
<reference evidence="1 2" key="1">
    <citation type="submission" date="2017-06" db="EMBL/GenBank/DDBJ databases">
        <authorList>
            <person name="Kim H.J."/>
            <person name="Triplett B.A."/>
        </authorList>
    </citation>
    <scope>NUCLEOTIDE SEQUENCE [LARGE SCALE GENOMIC DNA]</scope>
    <source>
        <strain evidence="1 2">DSM 19307</strain>
    </source>
</reference>
<sequence length="260" mass="29638">MRLATFVFLVVAFSTTFSQILKVDKGFLATDSANYFTGVIDATFAINNRSSTVDQQNIYVGINNNVDLVYIAEKSATVLISGLNYFKIGDGPLIYNGTAHLRQVLRRSAPLTPEFFVQGQFDESRNMEFRMLYGGGLRWNILQKENSLFAGIGIFRENERWNGPEGEVNKNLWKLNSYLSADVKLTESINVNAIAYFQSGRDPEIDAFRNRLSGQLEFKNALTDQFKIKMTSNFLLDDRPIIPLNEFIYEVYFGVEYSFK</sequence>
<evidence type="ECO:0000313" key="2">
    <source>
        <dbReference type="Proteomes" id="UP000198393"/>
    </source>
</evidence>
<protein>
    <recommendedName>
        <fullName evidence="3">DUF481 domain-containing protein</fullName>
    </recommendedName>
</protein>
<evidence type="ECO:0000313" key="1">
    <source>
        <dbReference type="EMBL" id="SNT04521.1"/>
    </source>
</evidence>